<evidence type="ECO:0000259" key="8">
    <source>
        <dbReference type="PROSITE" id="PS51935"/>
    </source>
</evidence>
<dbReference type="RefSeq" id="WP_205371953.1">
    <property type="nucleotide sequence ID" value="NZ_JAFEJA010000001.1"/>
</dbReference>
<accession>A0ABS2UK14</accession>
<dbReference type="Gene3D" id="3.90.1720.10">
    <property type="entry name" value="endopeptidase domain like (from Nostoc punctiforme)"/>
    <property type="match status" value="1"/>
</dbReference>
<keyword evidence="4" id="KW-0788">Thiol protease</keyword>
<dbReference type="InterPro" id="IPR051794">
    <property type="entry name" value="PG_Endopeptidase_C40"/>
</dbReference>
<reference evidence="9 10" key="1">
    <citation type="journal article" date="2016" name="Arch. Microbiol.">
        <title>Streptomyces zhihengii sp. nov., isolated from rhizospheric soil of Psammosilene tunicoides.</title>
        <authorList>
            <person name="Huang M.J."/>
            <person name="Fei J.J."/>
            <person name="Salam N."/>
            <person name="Kim C.J."/>
            <person name="Hozzein W.N."/>
            <person name="Xiao M."/>
            <person name="Huang H.Q."/>
            <person name="Li W.J."/>
        </authorList>
    </citation>
    <scope>NUCLEOTIDE SEQUENCE [LARGE SCALE GENOMIC DNA]</scope>
    <source>
        <strain evidence="9 10">YIM T102</strain>
    </source>
</reference>
<protein>
    <submittedName>
        <fullName evidence="9">C40 family peptidase</fullName>
    </submittedName>
</protein>
<evidence type="ECO:0000256" key="2">
    <source>
        <dbReference type="ARBA" id="ARBA00022670"/>
    </source>
</evidence>
<sequence>MGSHRRPKPARSRGAGMLTTTAAAAVVLSAQTASADPLPDPGKKGVEAEVARLYEAATQATEKFNGAKEKADALQKEVSELQDAAARKQADLHVLREQVGSFAAAQYRAGGLDPSVQLMLSGDPDSFLDRAGAQQRVGERRMTALRLYQAEQRQLGQQRAEASRKLADLEASRAEQRRKKSEVQGKLAEAQKLLNTLSAEERARIAAEDERADRAGARADLGDERSASARGAQAFAAAKSRVGMPYVWGATGPGSFDCSGLTSWAFKQAGVSIPRTSQAQAGVGTRIGSLGDLRPGDLIIMRTDLSHVGFYAGNGQILHSPKPGAQVRYESIARSGMPFMWGVRL</sequence>
<keyword evidence="3" id="KW-0378">Hydrolase</keyword>
<keyword evidence="2" id="KW-0645">Protease</keyword>
<dbReference type="InterPro" id="IPR000064">
    <property type="entry name" value="NLP_P60_dom"/>
</dbReference>
<evidence type="ECO:0000256" key="3">
    <source>
        <dbReference type="ARBA" id="ARBA00022801"/>
    </source>
</evidence>
<name>A0ABS2UK14_9ACTN</name>
<evidence type="ECO:0000313" key="10">
    <source>
        <dbReference type="Proteomes" id="UP000664109"/>
    </source>
</evidence>
<feature type="signal peptide" evidence="7">
    <location>
        <begin position="1"/>
        <end position="35"/>
    </location>
</feature>
<keyword evidence="7" id="KW-0732">Signal</keyword>
<gene>
    <name evidence="9" type="ORF">JE024_02355</name>
</gene>
<dbReference type="PANTHER" id="PTHR47359">
    <property type="entry name" value="PEPTIDOGLYCAN DL-ENDOPEPTIDASE CWLO"/>
    <property type="match status" value="1"/>
</dbReference>
<proteinExistence type="inferred from homology"/>
<dbReference type="Pfam" id="PF00877">
    <property type="entry name" value="NLPC_P60"/>
    <property type="match status" value="1"/>
</dbReference>
<comment type="similarity">
    <text evidence="1">Belongs to the peptidase C40 family.</text>
</comment>
<evidence type="ECO:0000256" key="1">
    <source>
        <dbReference type="ARBA" id="ARBA00007074"/>
    </source>
</evidence>
<dbReference type="EMBL" id="JAFEJA010000001">
    <property type="protein sequence ID" value="MBM9617594.1"/>
    <property type="molecule type" value="Genomic_DNA"/>
</dbReference>
<dbReference type="PANTHER" id="PTHR47359:SF3">
    <property type="entry name" value="NLP_P60 DOMAIN-CONTAINING PROTEIN-RELATED"/>
    <property type="match status" value="1"/>
</dbReference>
<feature type="chain" id="PRO_5046306494" evidence="7">
    <location>
        <begin position="36"/>
        <end position="345"/>
    </location>
</feature>
<comment type="caution">
    <text evidence="9">The sequence shown here is derived from an EMBL/GenBank/DDBJ whole genome shotgun (WGS) entry which is preliminary data.</text>
</comment>
<feature type="region of interest" description="Disordered" evidence="6">
    <location>
        <begin position="205"/>
        <end position="225"/>
    </location>
</feature>
<keyword evidence="5" id="KW-0175">Coiled coil</keyword>
<evidence type="ECO:0000313" key="9">
    <source>
        <dbReference type="EMBL" id="MBM9617594.1"/>
    </source>
</evidence>
<dbReference type="PROSITE" id="PS51935">
    <property type="entry name" value="NLPC_P60"/>
    <property type="match status" value="1"/>
</dbReference>
<feature type="coiled-coil region" evidence="5">
    <location>
        <begin position="43"/>
        <end position="98"/>
    </location>
</feature>
<organism evidence="9 10">
    <name type="scientific">Streptomyces zhihengii</name>
    <dbReference type="NCBI Taxonomy" id="1818004"/>
    <lineage>
        <taxon>Bacteria</taxon>
        <taxon>Bacillati</taxon>
        <taxon>Actinomycetota</taxon>
        <taxon>Actinomycetes</taxon>
        <taxon>Kitasatosporales</taxon>
        <taxon>Streptomycetaceae</taxon>
        <taxon>Streptomyces</taxon>
    </lineage>
</organism>
<dbReference type="Proteomes" id="UP000664109">
    <property type="component" value="Unassembled WGS sequence"/>
</dbReference>
<evidence type="ECO:0000256" key="7">
    <source>
        <dbReference type="SAM" id="SignalP"/>
    </source>
</evidence>
<evidence type="ECO:0000256" key="5">
    <source>
        <dbReference type="SAM" id="Coils"/>
    </source>
</evidence>
<feature type="domain" description="NlpC/P60" evidence="8">
    <location>
        <begin position="228"/>
        <end position="345"/>
    </location>
</feature>
<evidence type="ECO:0000256" key="6">
    <source>
        <dbReference type="SAM" id="MobiDB-lite"/>
    </source>
</evidence>
<keyword evidence="10" id="KW-1185">Reference proteome</keyword>
<dbReference type="InterPro" id="IPR038765">
    <property type="entry name" value="Papain-like_cys_pep_sf"/>
</dbReference>
<dbReference type="SUPFAM" id="SSF54001">
    <property type="entry name" value="Cysteine proteinases"/>
    <property type="match status" value="1"/>
</dbReference>
<evidence type="ECO:0000256" key="4">
    <source>
        <dbReference type="ARBA" id="ARBA00022807"/>
    </source>
</evidence>